<evidence type="ECO:0000256" key="3">
    <source>
        <dbReference type="ARBA" id="ARBA00016335"/>
    </source>
</evidence>
<comment type="subcellular location">
    <subcellularLocation>
        <location evidence="1">Mitochondrion membrane</location>
        <topology evidence="1">Multi-pass membrane protein</topology>
    </subcellularLocation>
</comment>
<feature type="region of interest" description="Disordered" evidence="12">
    <location>
        <begin position="700"/>
        <end position="724"/>
    </location>
</feature>
<keyword evidence="7 13" id="KW-1133">Transmembrane helix</keyword>
<dbReference type="InterPro" id="IPR023213">
    <property type="entry name" value="CAT-like_dom_sf"/>
</dbReference>
<dbReference type="InterPro" id="IPR006369">
    <property type="entry name" value="Protohaem_IX_farnesylTrfase"/>
</dbReference>
<evidence type="ECO:0000256" key="5">
    <source>
        <dbReference type="ARBA" id="ARBA00022692"/>
    </source>
</evidence>
<dbReference type="GO" id="GO:0008495">
    <property type="term" value="F:protoheme IX farnesyltransferase activity"/>
    <property type="evidence" value="ECO:0007669"/>
    <property type="project" value="InterPro"/>
</dbReference>
<dbReference type="Pfam" id="PF01040">
    <property type="entry name" value="UbiA"/>
    <property type="match status" value="1"/>
</dbReference>
<name>A0A9W8H5R4_9FUNG</name>
<keyword evidence="15" id="KW-1185">Reference proteome</keyword>
<evidence type="ECO:0000256" key="4">
    <source>
        <dbReference type="ARBA" id="ARBA00022679"/>
    </source>
</evidence>
<evidence type="ECO:0000313" key="14">
    <source>
        <dbReference type="EMBL" id="KAJ2779647.1"/>
    </source>
</evidence>
<feature type="region of interest" description="Disordered" evidence="12">
    <location>
        <begin position="292"/>
        <end position="317"/>
    </location>
</feature>
<reference evidence="14" key="1">
    <citation type="submission" date="2022-07" db="EMBL/GenBank/DDBJ databases">
        <title>Phylogenomic reconstructions and comparative analyses of Kickxellomycotina fungi.</title>
        <authorList>
            <person name="Reynolds N.K."/>
            <person name="Stajich J.E."/>
            <person name="Barry K."/>
            <person name="Grigoriev I.V."/>
            <person name="Crous P."/>
            <person name="Smith M.E."/>
        </authorList>
    </citation>
    <scope>NUCLEOTIDE SEQUENCE</scope>
    <source>
        <strain evidence="14">BCRC 34489</strain>
    </source>
</reference>
<dbReference type="InterPro" id="IPR044878">
    <property type="entry name" value="UbiA_sf"/>
</dbReference>
<feature type="transmembrane region" description="Helical" evidence="13">
    <location>
        <begin position="463"/>
        <end position="481"/>
    </location>
</feature>
<sequence length="746" mass="81940">MDAAAAVAVCSEISQAMRDPLYKPMEFWYDRQAVSELLSAQEHDEPAIDRHRQDIDRKPPLVSIAEGKCRRHQIHVSAQMVQQLKKLDSKASTNCLIMALFWRTWTRALVHLGATLRFTYTGGPVDLRSRAEHLDLDRYLGNFIMPHATFATKDFVTQSTLAEVAEFLRLHFQAASLSLLRRIADNVERGVPDVVAEITAGDSPVLAFSNMVRLPMHGVDFGVDTEKRSADSVQMCSFDAPLMIFAITDGQGGVLANVVLPEAVKDAFVADEEARSVTGALPELSFARRFQSTDSPQDTVAKADSQRRISTPSADEGKRWRIQSATPLPRLGKVYGDLSKDKLTGFVVLTAMAGYAVAPGAAQVGTLLWTAAGTTLCSASANSFNQWIEVPYDAQMSRTRNRPLARYMVSPLHALSFGVGAGALGVASLCVFVNPLTAALGAANIVLYAGVYTAMKRRTIANTWVGSLVGAIPPLMGWAAATGTLGPGAWVLGGIMFAWQFPHFNSLAYTLRADYSKAGYRMMSVTRPRLNARVALRYSLLMFPLSAMYCVLGVTDLWFLLDSSVVNGFMAYCAWQFWRRPEGKQSRRLFFSSLVHLPVLLTLIMVHKFVQDRRCASQMAQDDIAKVRKEQTEKEVFDMTVTHKLTVTASASSSAPTLQQTDMLVYTYAGKNGPVTASLPWSLIKPLPEATTVTIASTRTSTRHLTSTRTTTKKSTTSITTTQTNTVTETQHTTKTKTKTMTITED</sequence>
<keyword evidence="8" id="KW-0496">Mitochondrion</keyword>
<keyword evidence="10 13" id="KW-0472">Membrane</keyword>
<feature type="transmembrane region" description="Helical" evidence="13">
    <location>
        <begin position="404"/>
        <end position="426"/>
    </location>
</feature>
<keyword evidence="9" id="KW-0350">Heme biosynthesis</keyword>
<feature type="transmembrane region" description="Helical" evidence="13">
    <location>
        <begin position="589"/>
        <end position="610"/>
    </location>
</feature>
<dbReference type="Proteomes" id="UP001140172">
    <property type="component" value="Unassembled WGS sequence"/>
</dbReference>
<dbReference type="AlphaFoldDB" id="A0A9W8H5R4"/>
<evidence type="ECO:0000256" key="8">
    <source>
        <dbReference type="ARBA" id="ARBA00023128"/>
    </source>
</evidence>
<evidence type="ECO:0000256" key="6">
    <source>
        <dbReference type="ARBA" id="ARBA00022946"/>
    </source>
</evidence>
<evidence type="ECO:0000256" key="11">
    <source>
        <dbReference type="ARBA" id="ARBA00030253"/>
    </source>
</evidence>
<dbReference type="GO" id="GO:0006784">
    <property type="term" value="P:heme A biosynthetic process"/>
    <property type="evidence" value="ECO:0007669"/>
    <property type="project" value="TreeGrafter"/>
</dbReference>
<comment type="similarity">
    <text evidence="2">Belongs to the UbiA prenyltransferase family.</text>
</comment>
<dbReference type="PANTHER" id="PTHR43448:SF2">
    <property type="entry name" value="PROTOHEME IX FARNESYLTRANSFERASE, MITOCHONDRIAL"/>
    <property type="match status" value="1"/>
</dbReference>
<evidence type="ECO:0000256" key="10">
    <source>
        <dbReference type="ARBA" id="ARBA00023136"/>
    </source>
</evidence>
<gene>
    <name evidence="14" type="primary">COX10</name>
    <name evidence="14" type="ORF">GGI15_003806</name>
</gene>
<feature type="transmembrane region" description="Helical" evidence="13">
    <location>
        <begin position="432"/>
        <end position="451"/>
    </location>
</feature>
<dbReference type="PANTHER" id="PTHR43448">
    <property type="entry name" value="PROTOHEME IX FARNESYLTRANSFERASE, MITOCHONDRIAL"/>
    <property type="match status" value="1"/>
</dbReference>
<dbReference type="CDD" id="cd13957">
    <property type="entry name" value="PT_UbiA_Cox10"/>
    <property type="match status" value="1"/>
</dbReference>
<dbReference type="GO" id="GO:0031966">
    <property type="term" value="C:mitochondrial membrane"/>
    <property type="evidence" value="ECO:0007669"/>
    <property type="project" value="UniProtKB-SubCell"/>
</dbReference>
<dbReference type="PROSITE" id="PS00943">
    <property type="entry name" value="UBIA"/>
    <property type="match status" value="1"/>
</dbReference>
<dbReference type="Gene3D" id="3.30.559.10">
    <property type="entry name" value="Chloramphenicol acetyltransferase-like domain"/>
    <property type="match status" value="1"/>
</dbReference>
<keyword evidence="6" id="KW-0809">Transit peptide</keyword>
<dbReference type="Gene3D" id="1.10.357.140">
    <property type="entry name" value="UbiA prenyltransferase"/>
    <property type="match status" value="1"/>
</dbReference>
<accession>A0A9W8H5R4</accession>
<dbReference type="OrthoDB" id="5211at2759"/>
<dbReference type="InterPro" id="IPR030470">
    <property type="entry name" value="UbiA_prenylTrfase_CS"/>
</dbReference>
<dbReference type="InterPro" id="IPR000537">
    <property type="entry name" value="UbiA_prenyltransferase"/>
</dbReference>
<evidence type="ECO:0000256" key="12">
    <source>
        <dbReference type="SAM" id="MobiDB-lite"/>
    </source>
</evidence>
<dbReference type="FunFam" id="1.10.357.140:FF:000004">
    <property type="entry name" value="Protoheme IX farnesyltransferase, mitochondrial"/>
    <property type="match status" value="1"/>
</dbReference>
<feature type="transmembrane region" description="Helical" evidence="13">
    <location>
        <begin position="487"/>
        <end position="509"/>
    </location>
</feature>
<dbReference type="NCBIfam" id="TIGR01473">
    <property type="entry name" value="cyoE_ctaB"/>
    <property type="match status" value="1"/>
</dbReference>
<comment type="caution">
    <text evidence="14">The sequence shown here is derived from an EMBL/GenBank/DDBJ whole genome shotgun (WGS) entry which is preliminary data.</text>
</comment>
<evidence type="ECO:0000256" key="9">
    <source>
        <dbReference type="ARBA" id="ARBA00023133"/>
    </source>
</evidence>
<evidence type="ECO:0000256" key="2">
    <source>
        <dbReference type="ARBA" id="ARBA00005985"/>
    </source>
</evidence>
<organism evidence="14 15">
    <name type="scientific">Coemansia interrupta</name>
    <dbReference type="NCBI Taxonomy" id="1126814"/>
    <lineage>
        <taxon>Eukaryota</taxon>
        <taxon>Fungi</taxon>
        <taxon>Fungi incertae sedis</taxon>
        <taxon>Zoopagomycota</taxon>
        <taxon>Kickxellomycotina</taxon>
        <taxon>Kickxellomycetes</taxon>
        <taxon>Kickxellales</taxon>
        <taxon>Kickxellaceae</taxon>
        <taxon>Coemansia</taxon>
    </lineage>
</organism>
<dbReference type="EMBL" id="JANBUM010000288">
    <property type="protein sequence ID" value="KAJ2779647.1"/>
    <property type="molecule type" value="Genomic_DNA"/>
</dbReference>
<evidence type="ECO:0000256" key="7">
    <source>
        <dbReference type="ARBA" id="ARBA00022989"/>
    </source>
</evidence>
<dbReference type="HAMAP" id="MF_00154">
    <property type="entry name" value="CyoE_CtaB"/>
    <property type="match status" value="1"/>
</dbReference>
<dbReference type="Pfam" id="PF02458">
    <property type="entry name" value="Transferase"/>
    <property type="match status" value="1"/>
</dbReference>
<feature type="transmembrane region" description="Helical" evidence="13">
    <location>
        <begin position="530"/>
        <end position="551"/>
    </location>
</feature>
<evidence type="ECO:0000256" key="1">
    <source>
        <dbReference type="ARBA" id="ARBA00004225"/>
    </source>
</evidence>
<keyword evidence="4 14" id="KW-0808">Transferase</keyword>
<keyword evidence="5 13" id="KW-0812">Transmembrane</keyword>
<proteinExistence type="inferred from homology"/>
<evidence type="ECO:0000313" key="15">
    <source>
        <dbReference type="Proteomes" id="UP001140172"/>
    </source>
</evidence>
<evidence type="ECO:0000256" key="13">
    <source>
        <dbReference type="SAM" id="Phobius"/>
    </source>
</evidence>
<protein>
    <recommendedName>
        <fullName evidence="3">Protoheme IX farnesyltransferase, mitochondrial</fullName>
    </recommendedName>
    <alternativeName>
        <fullName evidence="11">Heme O synthase</fullName>
    </alternativeName>
</protein>